<feature type="transmembrane region" description="Helical" evidence="2">
    <location>
        <begin position="34"/>
        <end position="58"/>
    </location>
</feature>
<feature type="transmembrane region" description="Helical" evidence="2">
    <location>
        <begin position="187"/>
        <end position="209"/>
    </location>
</feature>
<feature type="transmembrane region" description="Helical" evidence="2">
    <location>
        <begin position="105"/>
        <end position="129"/>
    </location>
</feature>
<feature type="compositionally biased region" description="Acidic residues" evidence="1">
    <location>
        <begin position="13"/>
        <end position="26"/>
    </location>
</feature>
<dbReference type="KEGG" id="erz:ER308_11305"/>
<dbReference type="Proteomes" id="UP000291469">
    <property type="component" value="Chromosome"/>
</dbReference>
<evidence type="ECO:0000256" key="2">
    <source>
        <dbReference type="SAM" id="Phobius"/>
    </source>
</evidence>
<accession>A0A411YG83</accession>
<dbReference type="RefSeq" id="WP_131155089.1">
    <property type="nucleotide sequence ID" value="NZ_CP036402.1"/>
</dbReference>
<keyword evidence="2" id="KW-0812">Transmembrane</keyword>
<feature type="region of interest" description="Disordered" evidence="1">
    <location>
        <begin position="1"/>
        <end position="28"/>
    </location>
</feature>
<evidence type="ECO:0000313" key="4">
    <source>
        <dbReference type="Proteomes" id="UP000291469"/>
    </source>
</evidence>
<evidence type="ECO:0000256" key="1">
    <source>
        <dbReference type="SAM" id="MobiDB-lite"/>
    </source>
</evidence>
<evidence type="ECO:0000313" key="3">
    <source>
        <dbReference type="EMBL" id="QBI20092.1"/>
    </source>
</evidence>
<gene>
    <name evidence="3" type="ORF">ER308_11305</name>
</gene>
<keyword evidence="2" id="KW-0472">Membrane</keyword>
<proteinExistence type="predicted"/>
<dbReference type="AlphaFoldDB" id="A0A411YG83"/>
<feature type="compositionally biased region" description="Basic and acidic residues" evidence="1">
    <location>
        <begin position="1"/>
        <end position="12"/>
    </location>
</feature>
<name>A0A411YG83_9ACTN</name>
<protein>
    <submittedName>
        <fullName evidence="3">DUF2975 domain-containing protein</fullName>
    </submittedName>
</protein>
<organism evidence="3 4">
    <name type="scientific">Egibacter rhizosphaerae</name>
    <dbReference type="NCBI Taxonomy" id="1670831"/>
    <lineage>
        <taxon>Bacteria</taxon>
        <taxon>Bacillati</taxon>
        <taxon>Actinomycetota</taxon>
        <taxon>Nitriliruptoria</taxon>
        <taxon>Egibacterales</taxon>
        <taxon>Egibacteraceae</taxon>
        <taxon>Egibacter</taxon>
    </lineage>
</organism>
<dbReference type="EMBL" id="CP036402">
    <property type="protein sequence ID" value="QBI20092.1"/>
    <property type="molecule type" value="Genomic_DNA"/>
</dbReference>
<keyword evidence="2" id="KW-1133">Transmembrane helix</keyword>
<keyword evidence="4" id="KW-1185">Reference proteome</keyword>
<feature type="transmembrane region" description="Helical" evidence="2">
    <location>
        <begin position="150"/>
        <end position="167"/>
    </location>
</feature>
<sequence>MSDEQVGGRDGEATEPEEPTEPDEPVEPVGGGRLLAGFVMFVAVVVLVAVGVEAVVAVGSSGADVAVGVEDVLLDEAAVEDGLPDGTHLEADEARYRLVADTLPLALRLLTVAGTLVGGLLGVTGAWLLAQVLRDIGSGRPFTGAAPGRLRWLAVVVLASALFPRMLDGAAAAAVFDHLGIAESPASLSYTILQLDAGWLLLAAVLMVLAQAFAHGQRLAQDVEGLV</sequence>
<reference evidence="3 4" key="1">
    <citation type="submission" date="2019-01" db="EMBL/GenBank/DDBJ databases">
        <title>Egibacter rhizosphaerae EGI 80759T.</title>
        <authorList>
            <person name="Chen D.-D."/>
            <person name="Tian Y."/>
            <person name="Jiao J.-Y."/>
            <person name="Zhang X.-T."/>
            <person name="Zhang Y.-G."/>
            <person name="Zhang Y."/>
            <person name="Xiao M."/>
            <person name="Shu W.-S."/>
            <person name="Li W.-J."/>
        </authorList>
    </citation>
    <scope>NUCLEOTIDE SEQUENCE [LARGE SCALE GENOMIC DNA]</scope>
    <source>
        <strain evidence="3 4">EGI 80759</strain>
    </source>
</reference>